<evidence type="ECO:0000259" key="9">
    <source>
        <dbReference type="Pfam" id="PF04535"/>
    </source>
</evidence>
<dbReference type="AlphaFoldDB" id="A0A9R1X8I7"/>
<protein>
    <recommendedName>
        <fullName evidence="7">CASP-like protein</fullName>
    </recommendedName>
</protein>
<evidence type="ECO:0000256" key="7">
    <source>
        <dbReference type="RuleBase" id="RU361233"/>
    </source>
</evidence>
<name>A0A9R1X8I7_LACSA</name>
<dbReference type="EMBL" id="NBSK02000006">
    <property type="protein sequence ID" value="KAJ0201454.1"/>
    <property type="molecule type" value="Genomic_DNA"/>
</dbReference>
<dbReference type="Pfam" id="PF04535">
    <property type="entry name" value="CASP_dom"/>
    <property type="match status" value="1"/>
</dbReference>
<comment type="subcellular location">
    <subcellularLocation>
        <location evidence="1 7">Cell membrane</location>
        <topology evidence="1 7">Multi-pass membrane protein</topology>
    </subcellularLocation>
</comment>
<evidence type="ECO:0000256" key="1">
    <source>
        <dbReference type="ARBA" id="ARBA00004651"/>
    </source>
</evidence>
<accession>A0A9R1X8I7</accession>
<keyword evidence="4 7" id="KW-0812">Transmembrane</keyword>
<gene>
    <name evidence="10" type="ORF">LSAT_V11C600313430</name>
</gene>
<dbReference type="OrthoDB" id="753675at2759"/>
<organism evidence="10 11">
    <name type="scientific">Lactuca sativa</name>
    <name type="common">Garden lettuce</name>
    <dbReference type="NCBI Taxonomy" id="4236"/>
    <lineage>
        <taxon>Eukaryota</taxon>
        <taxon>Viridiplantae</taxon>
        <taxon>Streptophyta</taxon>
        <taxon>Embryophyta</taxon>
        <taxon>Tracheophyta</taxon>
        <taxon>Spermatophyta</taxon>
        <taxon>Magnoliopsida</taxon>
        <taxon>eudicotyledons</taxon>
        <taxon>Gunneridae</taxon>
        <taxon>Pentapetalae</taxon>
        <taxon>asterids</taxon>
        <taxon>campanulids</taxon>
        <taxon>Asterales</taxon>
        <taxon>Asteraceae</taxon>
        <taxon>Cichorioideae</taxon>
        <taxon>Cichorieae</taxon>
        <taxon>Lactucinae</taxon>
        <taxon>Lactuca</taxon>
    </lineage>
</organism>
<dbReference type="Gramene" id="rna-gnl|WGS:NBSK|LSAT_6X38421_mrna">
    <property type="protein sequence ID" value="cds-PLY90632.1"/>
    <property type="gene ID" value="gene-LSAT_6X38421"/>
</dbReference>
<dbReference type="InterPro" id="IPR006459">
    <property type="entry name" value="CASP/CASPL"/>
</dbReference>
<keyword evidence="6 7" id="KW-0472">Membrane</keyword>
<dbReference type="InterPro" id="IPR006702">
    <property type="entry name" value="CASP_dom"/>
</dbReference>
<dbReference type="GO" id="GO:0005886">
    <property type="term" value="C:plasma membrane"/>
    <property type="evidence" value="ECO:0000318"/>
    <property type="project" value="GO_Central"/>
</dbReference>
<dbReference type="InterPro" id="IPR044173">
    <property type="entry name" value="CASPL"/>
</dbReference>
<comment type="caution">
    <text evidence="10">The sequence shown here is derived from an EMBL/GenBank/DDBJ whole genome shotgun (WGS) entry which is preliminary data.</text>
</comment>
<dbReference type="GO" id="GO:0042545">
    <property type="term" value="P:cell wall modification"/>
    <property type="evidence" value="ECO:0000318"/>
    <property type="project" value="GO_Central"/>
</dbReference>
<dbReference type="NCBIfam" id="TIGR01569">
    <property type="entry name" value="A_tha_TIGR01569"/>
    <property type="match status" value="1"/>
</dbReference>
<evidence type="ECO:0000256" key="5">
    <source>
        <dbReference type="ARBA" id="ARBA00022989"/>
    </source>
</evidence>
<feature type="transmembrane region" description="Helical" evidence="7">
    <location>
        <begin position="195"/>
        <end position="215"/>
    </location>
</feature>
<sequence length="218" mass="23570">MDSSHSTKETGDIPIPITESKSSKKTPPVAAVSRWKKAFAAKKTAHQPPVSRWKRALGILDFILRICAIATTLAAATAMGTTNQQLPFFTQFFQFKADYTDLPAFTFFVIGNAMAGAYLVLSLPFSIVCIVRPHIIGARLMLLVFDTIAVPLITAAASAAASIVYLAHNGNSDANWVAICQQFDDFCQRVSGAVVASYIAALIFIFLVIVSAVALRRK</sequence>
<keyword evidence="11" id="KW-1185">Reference proteome</keyword>
<feature type="transmembrane region" description="Helical" evidence="7">
    <location>
        <begin position="62"/>
        <end position="82"/>
    </location>
</feature>
<dbReference type="GO" id="GO:0048226">
    <property type="term" value="C:Casparian strip"/>
    <property type="evidence" value="ECO:0000318"/>
    <property type="project" value="GO_Central"/>
</dbReference>
<reference evidence="10 11" key="1">
    <citation type="journal article" date="2017" name="Nat. Commun.">
        <title>Genome assembly with in vitro proximity ligation data and whole-genome triplication in lettuce.</title>
        <authorList>
            <person name="Reyes-Chin-Wo S."/>
            <person name="Wang Z."/>
            <person name="Yang X."/>
            <person name="Kozik A."/>
            <person name="Arikit S."/>
            <person name="Song C."/>
            <person name="Xia L."/>
            <person name="Froenicke L."/>
            <person name="Lavelle D.O."/>
            <person name="Truco M.J."/>
            <person name="Xia R."/>
            <person name="Zhu S."/>
            <person name="Xu C."/>
            <person name="Xu H."/>
            <person name="Xu X."/>
            <person name="Cox K."/>
            <person name="Korf I."/>
            <person name="Meyers B.C."/>
            <person name="Michelmore R.W."/>
        </authorList>
    </citation>
    <scope>NUCLEOTIDE SEQUENCE [LARGE SCALE GENOMIC DNA]</scope>
    <source>
        <strain evidence="11">cv. Salinas</strain>
        <tissue evidence="10">Seedlings</tissue>
    </source>
</reference>
<evidence type="ECO:0000256" key="8">
    <source>
        <dbReference type="SAM" id="MobiDB-lite"/>
    </source>
</evidence>
<keyword evidence="5 7" id="KW-1133">Transmembrane helix</keyword>
<comment type="subunit">
    <text evidence="7">Homodimer and heterodimers.</text>
</comment>
<keyword evidence="3 7" id="KW-1003">Cell membrane</keyword>
<proteinExistence type="inferred from homology"/>
<evidence type="ECO:0000313" key="11">
    <source>
        <dbReference type="Proteomes" id="UP000235145"/>
    </source>
</evidence>
<evidence type="ECO:0000256" key="3">
    <source>
        <dbReference type="ARBA" id="ARBA00022475"/>
    </source>
</evidence>
<dbReference type="Proteomes" id="UP000235145">
    <property type="component" value="Unassembled WGS sequence"/>
</dbReference>
<feature type="compositionally biased region" description="Basic and acidic residues" evidence="8">
    <location>
        <begin position="1"/>
        <end position="11"/>
    </location>
</feature>
<evidence type="ECO:0000256" key="4">
    <source>
        <dbReference type="ARBA" id="ARBA00022692"/>
    </source>
</evidence>
<evidence type="ECO:0000256" key="6">
    <source>
        <dbReference type="ARBA" id="ARBA00023136"/>
    </source>
</evidence>
<dbReference type="PANTHER" id="PTHR36488">
    <property type="entry name" value="CASP-LIKE PROTEIN 1U1"/>
    <property type="match status" value="1"/>
</dbReference>
<evidence type="ECO:0000256" key="2">
    <source>
        <dbReference type="ARBA" id="ARBA00007651"/>
    </source>
</evidence>
<feature type="transmembrane region" description="Helical" evidence="7">
    <location>
        <begin position="102"/>
        <end position="131"/>
    </location>
</feature>
<feature type="transmembrane region" description="Helical" evidence="7">
    <location>
        <begin position="143"/>
        <end position="167"/>
    </location>
</feature>
<feature type="region of interest" description="Disordered" evidence="8">
    <location>
        <begin position="1"/>
        <end position="28"/>
    </location>
</feature>
<feature type="domain" description="Casparian strip membrane protein" evidence="9">
    <location>
        <begin position="55"/>
        <end position="202"/>
    </location>
</feature>
<comment type="similarity">
    <text evidence="2 7">Belongs to the Casparian strip membrane proteins (CASP) family.</text>
</comment>
<evidence type="ECO:0000313" key="10">
    <source>
        <dbReference type="EMBL" id="KAJ0201454.1"/>
    </source>
</evidence>
<dbReference type="GO" id="GO:0007043">
    <property type="term" value="P:cell-cell junction assembly"/>
    <property type="evidence" value="ECO:0000318"/>
    <property type="project" value="GO_Central"/>
</dbReference>
<dbReference type="PANTHER" id="PTHR36488:SF11">
    <property type="entry name" value="CASP-LIKE PROTEIN"/>
    <property type="match status" value="1"/>
</dbReference>